<feature type="region of interest" description="Disordered" evidence="1">
    <location>
        <begin position="75"/>
        <end position="94"/>
    </location>
</feature>
<dbReference type="Proteomes" id="UP000095287">
    <property type="component" value="Unplaced"/>
</dbReference>
<dbReference type="WBParaSite" id="L893_g9099.t1">
    <property type="protein sequence ID" value="L893_g9099.t1"/>
    <property type="gene ID" value="L893_g9099"/>
</dbReference>
<proteinExistence type="predicted"/>
<protein>
    <submittedName>
        <fullName evidence="3">Uncharacterized protein</fullName>
    </submittedName>
</protein>
<evidence type="ECO:0000313" key="2">
    <source>
        <dbReference type="Proteomes" id="UP000095287"/>
    </source>
</evidence>
<accession>A0A1I8ATT1</accession>
<evidence type="ECO:0000256" key="1">
    <source>
        <dbReference type="SAM" id="MobiDB-lite"/>
    </source>
</evidence>
<keyword evidence="2" id="KW-1185">Reference proteome</keyword>
<organism evidence="2 3">
    <name type="scientific">Steinernema glaseri</name>
    <dbReference type="NCBI Taxonomy" id="37863"/>
    <lineage>
        <taxon>Eukaryota</taxon>
        <taxon>Metazoa</taxon>
        <taxon>Ecdysozoa</taxon>
        <taxon>Nematoda</taxon>
        <taxon>Chromadorea</taxon>
        <taxon>Rhabditida</taxon>
        <taxon>Tylenchina</taxon>
        <taxon>Panagrolaimomorpha</taxon>
        <taxon>Strongyloidoidea</taxon>
        <taxon>Steinernematidae</taxon>
        <taxon>Steinernema</taxon>
    </lineage>
</organism>
<name>A0A1I8ATT1_9BILA</name>
<reference evidence="3" key="1">
    <citation type="submission" date="2016-11" db="UniProtKB">
        <authorList>
            <consortium name="WormBaseParasite"/>
        </authorList>
    </citation>
    <scope>IDENTIFICATION</scope>
</reference>
<evidence type="ECO:0000313" key="3">
    <source>
        <dbReference type="WBParaSite" id="L893_g9099.t1"/>
    </source>
</evidence>
<dbReference type="AlphaFoldDB" id="A0A1I8ATT1"/>
<sequence length="159" mass="17909">MVSTLATPSYLLKRGFHCKYVLQLPRKKLPTPILRRRALLIKGNLSVAEAGDAAPNGTNPGCAYKAQSCNPVRPEPSCARRQSAASRQESDSGGTKSVHFRLVFGTRKNRIRKCRRTAYVTFGSNSSVPTRRLVEWREQRRTWKALSLERSLEGRDFFG</sequence>
<feature type="compositionally biased region" description="Polar residues" evidence="1">
    <location>
        <begin position="83"/>
        <end position="94"/>
    </location>
</feature>